<evidence type="ECO:0000256" key="1">
    <source>
        <dbReference type="ARBA" id="ARBA00004611"/>
    </source>
</evidence>
<dbReference type="Proteomes" id="UP001295444">
    <property type="component" value="Chromosome 08"/>
</dbReference>
<dbReference type="EMBL" id="OW240919">
    <property type="protein sequence ID" value="CAH2310963.1"/>
    <property type="molecule type" value="Genomic_DNA"/>
</dbReference>
<gene>
    <name evidence="13" type="ORF">PECUL_23A057755</name>
</gene>
<sequence length="861" mass="95786">MLRHRVLTASAPTLILLRHSALTASAPTLIMLRHSALLAFKLTLYTLTVFPLQHDPPSSFSLAESSLICALISHHTHLHLQLPSPTAPRLGPFKGGMRGNKSISGFGTQSRMNYSVLNRSMMGMYSRKSISLNADSKIMDKNSFVNSKQAIQVYDNDGNNVTPRPLFQPEPGSLAFKHHKHFTPQDASGIVTSDIFTSISMQQTVINTSFIGPFSGSIYGDGNLSKSGREAEPQHEDFDDHVYRRHVPDAPVKQVEVPEQLGEEELNKMVDIELTETDTIWLFDMPPMLVATDSEEAESVRLRNQTYKELCKNRVGNDRYVQRMVQTINDAPKSKEVQCEQIVLEDAGVMASAWDMYDSYNSLEEPPVKELDEENIASESITDSRGSVSRATTSYSSVDRGDINSSAVTDLEKLTVRRISPVNDSEEILNSEKFKKDLFFMERILVQNIFQPKLAAYRQLPVITDPEAAVEPDKAVTPVVTSPSLDRLWSFICDITKGHNVSSMSWNKKNPDLLAVGYGQFGFKEQKAGLTCCWSLKNTMWPERIFHCQSGVTAVDFSASNPNLLAVGMYDGNVAIYNVQSSSKAPILDTSEIPNKHIGPVWQLKWIEQDQVTLAEDKGEILVSISEDGRIVRWHTRKGLNCNDLMKLKRTGIKKSRKATAVNEKKGEALISRQAPGMCFDFLPKDSNIYLAGTEEGHIHKCSCSYNEQFLDTYQAHKGPVYKIAWSPFCPDIFLSCSADWTIHLWRQDILKPILTFAATTNAVYDIMWSPVSPLVFGTVNETRVEIWDLAVSTLDPVIVSLANPGVKLTSILFAKNTDCVLIGDSDGQVSVYKMSNISSSNVPEVNALEDLIGATLASQL</sequence>
<dbReference type="GO" id="GO:0005858">
    <property type="term" value="C:axonemal dynein complex"/>
    <property type="evidence" value="ECO:0007669"/>
    <property type="project" value="TreeGrafter"/>
</dbReference>
<reference evidence="13" key="1">
    <citation type="submission" date="2022-03" db="EMBL/GenBank/DDBJ databases">
        <authorList>
            <person name="Alioto T."/>
            <person name="Alioto T."/>
            <person name="Gomez Garrido J."/>
        </authorList>
    </citation>
    <scope>NUCLEOTIDE SEQUENCE</scope>
</reference>
<dbReference type="GO" id="GO:0045503">
    <property type="term" value="F:dynein light chain binding"/>
    <property type="evidence" value="ECO:0007669"/>
    <property type="project" value="TreeGrafter"/>
</dbReference>
<evidence type="ECO:0000313" key="13">
    <source>
        <dbReference type="EMBL" id="CAH2310963.1"/>
    </source>
</evidence>
<keyword evidence="4" id="KW-0677">Repeat</keyword>
<dbReference type="InterPro" id="IPR001680">
    <property type="entry name" value="WD40_rpt"/>
</dbReference>
<keyword evidence="2" id="KW-0963">Cytoplasm</keyword>
<name>A0AAD1WKB7_PELCU</name>
<dbReference type="PANTHER" id="PTHR12442">
    <property type="entry name" value="DYNEIN INTERMEDIATE CHAIN"/>
    <property type="match status" value="1"/>
</dbReference>
<evidence type="ECO:0000256" key="11">
    <source>
        <dbReference type="ARBA" id="ARBA00041557"/>
    </source>
</evidence>
<evidence type="ECO:0000256" key="10">
    <source>
        <dbReference type="ARBA" id="ARBA00040002"/>
    </source>
</evidence>
<dbReference type="FunFam" id="2.130.10.10:FF:000379">
    <property type="entry name" value="WD repeat domain 78"/>
    <property type="match status" value="1"/>
</dbReference>
<dbReference type="AlphaFoldDB" id="A0AAD1WKB7"/>
<proteinExistence type="predicted"/>
<dbReference type="GO" id="GO:0120293">
    <property type="term" value="C:dynein axonemal particle"/>
    <property type="evidence" value="ECO:0007669"/>
    <property type="project" value="UniProtKB-SubCell"/>
</dbReference>
<dbReference type="InterPro" id="IPR015943">
    <property type="entry name" value="WD40/YVTN_repeat-like_dom_sf"/>
</dbReference>
<dbReference type="Pfam" id="PF00400">
    <property type="entry name" value="WD40"/>
    <property type="match status" value="2"/>
</dbReference>
<dbReference type="Gene3D" id="2.130.10.10">
    <property type="entry name" value="YVTN repeat-like/Quinoprotein amine dehydrogenase"/>
    <property type="match status" value="1"/>
</dbReference>
<dbReference type="FunFam" id="2.130.10.10:FF:000373">
    <property type="entry name" value="WD repeat domain 78"/>
    <property type="match status" value="1"/>
</dbReference>
<dbReference type="GO" id="GO:0003341">
    <property type="term" value="P:cilium movement"/>
    <property type="evidence" value="ECO:0007669"/>
    <property type="project" value="TreeGrafter"/>
</dbReference>
<keyword evidence="7" id="KW-0206">Cytoskeleton</keyword>
<keyword evidence="8" id="KW-0966">Cell projection</keyword>
<dbReference type="PANTHER" id="PTHR12442:SF12">
    <property type="entry name" value="DYNEIN AXONEMAL INTERMEDIATE CHAIN 4"/>
    <property type="match status" value="1"/>
</dbReference>
<keyword evidence="14" id="KW-1185">Reference proteome</keyword>
<dbReference type="GO" id="GO:0045504">
    <property type="term" value="F:dynein heavy chain binding"/>
    <property type="evidence" value="ECO:0007669"/>
    <property type="project" value="TreeGrafter"/>
</dbReference>
<accession>A0AAD1WKB7</accession>
<dbReference type="SMART" id="SM00320">
    <property type="entry name" value="WD40"/>
    <property type="match status" value="5"/>
</dbReference>
<evidence type="ECO:0000256" key="7">
    <source>
        <dbReference type="ARBA" id="ARBA00023212"/>
    </source>
</evidence>
<comment type="subcellular location">
    <subcellularLocation>
        <location evidence="1">Cytoplasm</location>
        <location evidence="1">Cytoskeleton</location>
        <location evidence="1">Flagellum axoneme</location>
    </subcellularLocation>
    <subcellularLocation>
        <location evidence="9">Dynein axonemal particle</location>
    </subcellularLocation>
</comment>
<evidence type="ECO:0000256" key="2">
    <source>
        <dbReference type="ARBA" id="ARBA00022490"/>
    </source>
</evidence>
<dbReference type="InterPro" id="IPR036322">
    <property type="entry name" value="WD40_repeat_dom_sf"/>
</dbReference>
<evidence type="ECO:0000256" key="9">
    <source>
        <dbReference type="ARBA" id="ARBA00024190"/>
    </source>
</evidence>
<evidence type="ECO:0000256" key="6">
    <source>
        <dbReference type="ARBA" id="ARBA00023069"/>
    </source>
</evidence>
<evidence type="ECO:0000256" key="12">
    <source>
        <dbReference type="PROSITE-ProRule" id="PRU00221"/>
    </source>
</evidence>
<evidence type="ECO:0000256" key="8">
    <source>
        <dbReference type="ARBA" id="ARBA00023273"/>
    </source>
</evidence>
<evidence type="ECO:0000313" key="14">
    <source>
        <dbReference type="Proteomes" id="UP001295444"/>
    </source>
</evidence>
<evidence type="ECO:0000256" key="5">
    <source>
        <dbReference type="ARBA" id="ARBA00022846"/>
    </source>
</evidence>
<organism evidence="13 14">
    <name type="scientific">Pelobates cultripes</name>
    <name type="common">Western spadefoot toad</name>
    <dbReference type="NCBI Taxonomy" id="61616"/>
    <lineage>
        <taxon>Eukaryota</taxon>
        <taxon>Metazoa</taxon>
        <taxon>Chordata</taxon>
        <taxon>Craniata</taxon>
        <taxon>Vertebrata</taxon>
        <taxon>Euteleostomi</taxon>
        <taxon>Amphibia</taxon>
        <taxon>Batrachia</taxon>
        <taxon>Anura</taxon>
        <taxon>Pelobatoidea</taxon>
        <taxon>Pelobatidae</taxon>
        <taxon>Pelobates</taxon>
    </lineage>
</organism>
<evidence type="ECO:0000256" key="3">
    <source>
        <dbReference type="ARBA" id="ARBA00022574"/>
    </source>
</evidence>
<keyword evidence="6" id="KW-0969">Cilium</keyword>
<dbReference type="InterPro" id="IPR050687">
    <property type="entry name" value="Dynein_IC"/>
</dbReference>
<evidence type="ECO:0000256" key="4">
    <source>
        <dbReference type="ARBA" id="ARBA00022737"/>
    </source>
</evidence>
<keyword evidence="3 12" id="KW-0853">WD repeat</keyword>
<feature type="repeat" description="WD" evidence="12">
    <location>
        <begin position="714"/>
        <end position="746"/>
    </location>
</feature>
<keyword evidence="5" id="KW-0282">Flagellum</keyword>
<dbReference type="SUPFAM" id="SSF50978">
    <property type="entry name" value="WD40 repeat-like"/>
    <property type="match status" value="1"/>
</dbReference>
<protein>
    <recommendedName>
        <fullName evidence="10">Dynein axonemal intermediate chain 4</fullName>
    </recommendedName>
    <alternativeName>
        <fullName evidence="11">WD repeat-containing protein 78</fullName>
    </alternativeName>
</protein>
<dbReference type="PROSITE" id="PS50082">
    <property type="entry name" value="WD_REPEATS_2"/>
    <property type="match status" value="1"/>
</dbReference>